<organism evidence="2 3">
    <name type="scientific">Pristionchus mayeri</name>
    <dbReference type="NCBI Taxonomy" id="1317129"/>
    <lineage>
        <taxon>Eukaryota</taxon>
        <taxon>Metazoa</taxon>
        <taxon>Ecdysozoa</taxon>
        <taxon>Nematoda</taxon>
        <taxon>Chromadorea</taxon>
        <taxon>Rhabditida</taxon>
        <taxon>Rhabditina</taxon>
        <taxon>Diplogasteromorpha</taxon>
        <taxon>Diplogasteroidea</taxon>
        <taxon>Neodiplogasteridae</taxon>
        <taxon>Pristionchus</taxon>
    </lineage>
</organism>
<dbReference type="EMBL" id="BTRK01000006">
    <property type="protein sequence ID" value="GMR59014.1"/>
    <property type="molecule type" value="Genomic_DNA"/>
</dbReference>
<evidence type="ECO:0000313" key="3">
    <source>
        <dbReference type="Proteomes" id="UP001328107"/>
    </source>
</evidence>
<accession>A0AAN5D9L8</accession>
<feature type="signal peptide" evidence="1">
    <location>
        <begin position="1"/>
        <end position="23"/>
    </location>
</feature>
<feature type="chain" id="PRO_5042896190" evidence="1">
    <location>
        <begin position="24"/>
        <end position="139"/>
    </location>
</feature>
<dbReference type="Proteomes" id="UP001328107">
    <property type="component" value="Unassembled WGS sequence"/>
</dbReference>
<name>A0AAN5D9L8_9BILA</name>
<comment type="caution">
    <text evidence="2">The sequence shown here is derived from an EMBL/GenBank/DDBJ whole genome shotgun (WGS) entry which is preliminary data.</text>
</comment>
<keyword evidence="1" id="KW-0732">Signal</keyword>
<reference evidence="3" key="1">
    <citation type="submission" date="2022-10" db="EMBL/GenBank/DDBJ databases">
        <title>Genome assembly of Pristionchus species.</title>
        <authorList>
            <person name="Yoshida K."/>
            <person name="Sommer R.J."/>
        </authorList>
    </citation>
    <scope>NUCLEOTIDE SEQUENCE [LARGE SCALE GENOMIC DNA]</scope>
    <source>
        <strain evidence="3">RS5460</strain>
    </source>
</reference>
<keyword evidence="3" id="KW-1185">Reference proteome</keyword>
<sequence length="139" mass="16338">PKQRMVHISLLFLLSLLFFVATGEDSVSSSADLNNLRGSFEVDNGNGMIIVGLREKNWDESSIDRGMKGRMKKREDGPSIRRDADYSWKKRSMRIMREGEERKRANEPTVRRTEQYIWKKRSEEWKGRFRDILSLIDAQ</sequence>
<evidence type="ECO:0000256" key="1">
    <source>
        <dbReference type="SAM" id="SignalP"/>
    </source>
</evidence>
<proteinExistence type="predicted"/>
<dbReference type="AlphaFoldDB" id="A0AAN5D9L8"/>
<feature type="non-terminal residue" evidence="2">
    <location>
        <position position="1"/>
    </location>
</feature>
<gene>
    <name evidence="2" type="ORF">PMAYCL1PPCAC_29209</name>
</gene>
<evidence type="ECO:0000313" key="2">
    <source>
        <dbReference type="EMBL" id="GMR59014.1"/>
    </source>
</evidence>
<protein>
    <submittedName>
        <fullName evidence="2">Uncharacterized protein</fullName>
    </submittedName>
</protein>